<keyword evidence="4" id="KW-1185">Reference proteome</keyword>
<evidence type="ECO:0000313" key="3">
    <source>
        <dbReference type="EMBL" id="MCV9927233.1"/>
    </source>
</evidence>
<dbReference type="Pfam" id="PF02668">
    <property type="entry name" value="TauD"/>
    <property type="match status" value="1"/>
</dbReference>
<accession>A0A9X2ZGF8</accession>
<protein>
    <submittedName>
        <fullName evidence="3">TauD/TfdA family dioxygenase</fullName>
    </submittedName>
</protein>
<organism evidence="3 4">
    <name type="scientific">Flavobacterium shii</name>
    <dbReference type="NCBI Taxonomy" id="2987687"/>
    <lineage>
        <taxon>Bacteria</taxon>
        <taxon>Pseudomonadati</taxon>
        <taxon>Bacteroidota</taxon>
        <taxon>Flavobacteriia</taxon>
        <taxon>Flavobacteriales</taxon>
        <taxon>Flavobacteriaceae</taxon>
        <taxon>Flavobacterium</taxon>
    </lineage>
</organism>
<dbReference type="SUPFAM" id="SSF51197">
    <property type="entry name" value="Clavaminate synthase-like"/>
    <property type="match status" value="1"/>
</dbReference>
<dbReference type="InterPro" id="IPR003819">
    <property type="entry name" value="TauD/TfdA-like"/>
</dbReference>
<sequence>MKNNYIKELEEKGWVEINIKISDEELLSLAKTFGEILPHPSGKIIDILVPKKAEQAIQNSFSHKFGFNSFPLHSDTAFWTIPARYVLLTSENISETATTITTFKHVLEKLNKQDLIDLEQAIYLVKTKNKTFFSKLKQKFGNQICYRYDSSTMKPLNKHAQKIEERFNEIFELLNVTKINWNSNKIIIFDNWQTLHGRESIREDLDRKLKRIYIQ</sequence>
<dbReference type="GO" id="GO:0016706">
    <property type="term" value="F:2-oxoglutarate-dependent dioxygenase activity"/>
    <property type="evidence" value="ECO:0007669"/>
    <property type="project" value="UniProtKB-ARBA"/>
</dbReference>
<dbReference type="Proteomes" id="UP001151079">
    <property type="component" value="Unassembled WGS sequence"/>
</dbReference>
<keyword evidence="3" id="KW-0223">Dioxygenase</keyword>
<feature type="domain" description="TauD/TfdA-like" evidence="2">
    <location>
        <begin position="19"/>
        <end position="213"/>
    </location>
</feature>
<comment type="caution">
    <text evidence="3">The sequence shown here is derived from an EMBL/GenBank/DDBJ whole genome shotgun (WGS) entry which is preliminary data.</text>
</comment>
<dbReference type="AlphaFoldDB" id="A0A9X2ZGF8"/>
<dbReference type="EMBL" id="JAOZEW010000004">
    <property type="protein sequence ID" value="MCV9927233.1"/>
    <property type="molecule type" value="Genomic_DNA"/>
</dbReference>
<evidence type="ECO:0000259" key="2">
    <source>
        <dbReference type="Pfam" id="PF02668"/>
    </source>
</evidence>
<name>A0A9X2ZGF8_9FLAO</name>
<proteinExistence type="predicted"/>
<keyword evidence="1" id="KW-0560">Oxidoreductase</keyword>
<evidence type="ECO:0000256" key="1">
    <source>
        <dbReference type="ARBA" id="ARBA00023002"/>
    </source>
</evidence>
<reference evidence="3" key="1">
    <citation type="submission" date="2022-10" db="EMBL/GenBank/DDBJ databases">
        <title>Two novel species of Flavobacterium.</title>
        <authorList>
            <person name="Liu Q."/>
            <person name="Xin Y.-H."/>
        </authorList>
    </citation>
    <scope>NUCLEOTIDE SEQUENCE</scope>
    <source>
        <strain evidence="3">LS1R49</strain>
    </source>
</reference>
<gene>
    <name evidence="3" type="ORF">OIU83_06195</name>
</gene>
<dbReference type="InterPro" id="IPR042098">
    <property type="entry name" value="TauD-like_sf"/>
</dbReference>
<dbReference type="Gene3D" id="3.60.130.10">
    <property type="entry name" value="Clavaminate synthase-like"/>
    <property type="match status" value="1"/>
</dbReference>
<dbReference type="RefSeq" id="WP_264205406.1">
    <property type="nucleotide sequence ID" value="NZ_JAOZEW010000004.1"/>
</dbReference>
<evidence type="ECO:0000313" key="4">
    <source>
        <dbReference type="Proteomes" id="UP001151079"/>
    </source>
</evidence>